<proteinExistence type="predicted"/>
<dbReference type="Proteomes" id="UP000784294">
    <property type="component" value="Unassembled WGS sequence"/>
</dbReference>
<gene>
    <name evidence="1" type="ORF">PXEA_LOCUS10211</name>
</gene>
<sequence>MNIKYRRKWLTGPKRGRIHGQSGMRVLIITLFAQIAGGKQSVCSTLVDPVPQMPPKCVRNSVRQISLIRLDCVTLLPVSSARLLPPHPPPQSCHPVSAVVFPLGRAVRFCAAHGLLSPVLGKQTTNKEVLNDAGEREVDGRPNNCATDSI</sequence>
<evidence type="ECO:0000313" key="1">
    <source>
        <dbReference type="EMBL" id="VEL16771.1"/>
    </source>
</evidence>
<organism evidence="1 2">
    <name type="scientific">Protopolystoma xenopodis</name>
    <dbReference type="NCBI Taxonomy" id="117903"/>
    <lineage>
        <taxon>Eukaryota</taxon>
        <taxon>Metazoa</taxon>
        <taxon>Spiralia</taxon>
        <taxon>Lophotrochozoa</taxon>
        <taxon>Platyhelminthes</taxon>
        <taxon>Monogenea</taxon>
        <taxon>Polyopisthocotylea</taxon>
        <taxon>Polystomatidea</taxon>
        <taxon>Polystomatidae</taxon>
        <taxon>Protopolystoma</taxon>
    </lineage>
</organism>
<evidence type="ECO:0000313" key="2">
    <source>
        <dbReference type="Proteomes" id="UP000784294"/>
    </source>
</evidence>
<dbReference type="AlphaFoldDB" id="A0A3S5AHN9"/>
<reference evidence="1" key="1">
    <citation type="submission" date="2018-11" db="EMBL/GenBank/DDBJ databases">
        <authorList>
            <consortium name="Pathogen Informatics"/>
        </authorList>
    </citation>
    <scope>NUCLEOTIDE SEQUENCE</scope>
</reference>
<accession>A0A3S5AHN9</accession>
<name>A0A3S5AHN9_9PLAT</name>
<protein>
    <submittedName>
        <fullName evidence="1">Uncharacterized protein</fullName>
    </submittedName>
</protein>
<dbReference type="EMBL" id="CAAALY010029814">
    <property type="protein sequence ID" value="VEL16771.1"/>
    <property type="molecule type" value="Genomic_DNA"/>
</dbReference>
<comment type="caution">
    <text evidence="1">The sequence shown here is derived from an EMBL/GenBank/DDBJ whole genome shotgun (WGS) entry which is preliminary data.</text>
</comment>
<keyword evidence="2" id="KW-1185">Reference proteome</keyword>